<gene>
    <name evidence="2" type="ORF">ACA1_265520</name>
</gene>
<feature type="non-terminal residue" evidence="2">
    <location>
        <position position="342"/>
    </location>
</feature>
<dbReference type="Proteomes" id="UP000011083">
    <property type="component" value="Unassembled WGS sequence"/>
</dbReference>
<accession>L8H288</accession>
<keyword evidence="3" id="KW-1185">Reference proteome</keyword>
<evidence type="ECO:0000313" key="3">
    <source>
        <dbReference type="Proteomes" id="UP000011083"/>
    </source>
</evidence>
<feature type="region of interest" description="Disordered" evidence="1">
    <location>
        <begin position="316"/>
        <end position="342"/>
    </location>
</feature>
<feature type="compositionally biased region" description="Basic and acidic residues" evidence="1">
    <location>
        <begin position="18"/>
        <end position="36"/>
    </location>
</feature>
<organism evidence="2 3">
    <name type="scientific">Acanthamoeba castellanii (strain ATCC 30010 / Neff)</name>
    <dbReference type="NCBI Taxonomy" id="1257118"/>
    <lineage>
        <taxon>Eukaryota</taxon>
        <taxon>Amoebozoa</taxon>
        <taxon>Discosea</taxon>
        <taxon>Longamoebia</taxon>
        <taxon>Centramoebida</taxon>
        <taxon>Acanthamoebidae</taxon>
        <taxon>Acanthamoeba</taxon>
    </lineage>
</organism>
<dbReference type="EMBL" id="KB007933">
    <property type="protein sequence ID" value="ELR19347.1"/>
    <property type="molecule type" value="Genomic_DNA"/>
</dbReference>
<proteinExistence type="predicted"/>
<dbReference type="GeneID" id="14920125"/>
<feature type="region of interest" description="Disordered" evidence="1">
    <location>
        <begin position="1"/>
        <end position="52"/>
    </location>
</feature>
<protein>
    <submittedName>
        <fullName evidence="2">Uncharacterized protein</fullName>
    </submittedName>
</protein>
<dbReference type="AlphaFoldDB" id="L8H288"/>
<feature type="compositionally biased region" description="Basic and acidic residues" evidence="1">
    <location>
        <begin position="1"/>
        <end position="12"/>
    </location>
</feature>
<reference evidence="2 3" key="1">
    <citation type="journal article" date="2013" name="Genome Biol.">
        <title>Genome of Acanthamoeba castellanii highlights extensive lateral gene transfer and early evolution of tyrosine kinase signaling.</title>
        <authorList>
            <person name="Clarke M."/>
            <person name="Lohan A.J."/>
            <person name="Liu B."/>
            <person name="Lagkouvardos I."/>
            <person name="Roy S."/>
            <person name="Zafar N."/>
            <person name="Bertelli C."/>
            <person name="Schilde C."/>
            <person name="Kianianmomeni A."/>
            <person name="Burglin T.R."/>
            <person name="Frech C."/>
            <person name="Turcotte B."/>
            <person name="Kopec K.O."/>
            <person name="Synnott J.M."/>
            <person name="Choo C."/>
            <person name="Paponov I."/>
            <person name="Finkler A."/>
            <person name="Soon Heng Tan C."/>
            <person name="Hutchins A.P."/>
            <person name="Weinmeier T."/>
            <person name="Rattei T."/>
            <person name="Chu J.S."/>
            <person name="Gimenez G."/>
            <person name="Irimia M."/>
            <person name="Rigden D.J."/>
            <person name="Fitzpatrick D.A."/>
            <person name="Lorenzo-Morales J."/>
            <person name="Bateman A."/>
            <person name="Chiu C.H."/>
            <person name="Tang P."/>
            <person name="Hegemann P."/>
            <person name="Fromm H."/>
            <person name="Raoult D."/>
            <person name="Greub G."/>
            <person name="Miranda-Saavedra D."/>
            <person name="Chen N."/>
            <person name="Nash P."/>
            <person name="Ginger M.L."/>
            <person name="Horn M."/>
            <person name="Schaap P."/>
            <person name="Caler L."/>
            <person name="Loftus B."/>
        </authorList>
    </citation>
    <scope>NUCLEOTIDE SEQUENCE [LARGE SCALE GENOMIC DNA]</scope>
    <source>
        <strain evidence="2 3">Neff</strain>
    </source>
</reference>
<dbReference type="RefSeq" id="XP_004341432.1">
    <property type="nucleotide sequence ID" value="XM_004341384.1"/>
</dbReference>
<evidence type="ECO:0000313" key="2">
    <source>
        <dbReference type="EMBL" id="ELR19347.1"/>
    </source>
</evidence>
<evidence type="ECO:0000256" key="1">
    <source>
        <dbReference type="SAM" id="MobiDB-lite"/>
    </source>
</evidence>
<feature type="compositionally biased region" description="Low complexity" evidence="1">
    <location>
        <begin position="43"/>
        <end position="52"/>
    </location>
</feature>
<dbReference type="VEuPathDB" id="AmoebaDB:ACA1_265520"/>
<name>L8H288_ACACF</name>
<dbReference type="KEGG" id="acan:ACA1_265520"/>
<sequence>HSTGAVEKREVRVGGSRDGGRRGAGKELLSKARAEEAGETTGSVSLDSSASVDSPPINPTFPMYRTRGDVLYWVQYYYRHPEADLLKLAVESLLKERMKPEDGWLMAGLVAGIMKNRPESLSHFAVHDIYNVLQDFRQALLVGLWLGGSHAKRDKLQHFYTGKEHLQKLVDEVTDEATKQTINNLLTTPPPDPLLAEMDIVNANMNLHVLLGVFYATGDTAVVDKMIDLCRDWSVEVLTKGGREGAARFYVAKTVREKLALLCQEHEVAREACRRALATPQGAALGEGLIPALTNEQRTMLRNILEVVDRLEAEDKTQHNARKQRLDASIERAFRKEGSETK</sequence>